<name>G4TS11_SERID</name>
<keyword evidence="2" id="KW-1185">Reference proteome</keyword>
<dbReference type="EMBL" id="CAFZ01000279">
    <property type="protein sequence ID" value="CCA74104.1"/>
    <property type="molecule type" value="Genomic_DNA"/>
</dbReference>
<reference evidence="1 2" key="1">
    <citation type="journal article" date="2011" name="PLoS Pathog.">
        <title>Endophytic Life Strategies Decoded by Genome and Transcriptome Analyses of the Mutualistic Root Symbiont Piriformospora indica.</title>
        <authorList>
            <person name="Zuccaro A."/>
            <person name="Lahrmann U."/>
            <person name="Guldener U."/>
            <person name="Langen G."/>
            <person name="Pfiffi S."/>
            <person name="Biedenkopf D."/>
            <person name="Wong P."/>
            <person name="Samans B."/>
            <person name="Grimm C."/>
            <person name="Basiewicz M."/>
            <person name="Murat C."/>
            <person name="Martin F."/>
            <person name="Kogel K.H."/>
        </authorList>
    </citation>
    <scope>NUCLEOTIDE SEQUENCE [LARGE SCALE GENOMIC DNA]</scope>
    <source>
        <strain evidence="1 2">DSM 11827</strain>
    </source>
</reference>
<sequence>MLVDNASAFGADLDLFSVFNPALGFPTMSMLSNWWNGGGNNSNGNDLCEVCNARPKYRDSFRVHPYCGKSCAAKAPNCFYPGCGAKGTREYGGYCSQKHQKATVYCASCKSTPANPGHALCSNCQMMQDKNRNRLVELPPNDTGFQEAQQMLISGWPRGVRPPQVGRVFKIMLGENSQLLRSQYKNSGDSSRLPIWYSGQNICELGGPTKPVEFCQYKSCGICIPLKSGFSAFEFGQKYQTGPHGNGIYTTREPAVADKHAISSTGTPYRVVILASLTIPSNASREFILGNNNDVFCKNPLAITPDYLIAYNY</sequence>
<dbReference type="InParanoid" id="G4TS11"/>
<comment type="caution">
    <text evidence="1">The sequence shown here is derived from an EMBL/GenBank/DDBJ whole genome shotgun (WGS) entry which is preliminary data.</text>
</comment>
<evidence type="ECO:0000313" key="2">
    <source>
        <dbReference type="Proteomes" id="UP000007148"/>
    </source>
</evidence>
<evidence type="ECO:0000313" key="1">
    <source>
        <dbReference type="EMBL" id="CCA74104.1"/>
    </source>
</evidence>
<dbReference type="HOGENOM" id="CLU_073377_0_0_1"/>
<dbReference type="Proteomes" id="UP000007148">
    <property type="component" value="Unassembled WGS sequence"/>
</dbReference>
<proteinExistence type="predicted"/>
<dbReference type="SUPFAM" id="SSF56399">
    <property type="entry name" value="ADP-ribosylation"/>
    <property type="match status" value="1"/>
</dbReference>
<dbReference type="OMA" id="YKSCGIC"/>
<dbReference type="eggNOG" id="ENOG502SRHZ">
    <property type="taxonomic scope" value="Eukaryota"/>
</dbReference>
<organism evidence="1 2">
    <name type="scientific">Serendipita indica (strain DSM 11827)</name>
    <name type="common">Root endophyte fungus</name>
    <name type="synonym">Piriformospora indica</name>
    <dbReference type="NCBI Taxonomy" id="1109443"/>
    <lineage>
        <taxon>Eukaryota</taxon>
        <taxon>Fungi</taxon>
        <taxon>Dikarya</taxon>
        <taxon>Basidiomycota</taxon>
        <taxon>Agaricomycotina</taxon>
        <taxon>Agaricomycetes</taxon>
        <taxon>Sebacinales</taxon>
        <taxon>Serendipitaceae</taxon>
        <taxon>Serendipita</taxon>
    </lineage>
</organism>
<dbReference type="AlphaFoldDB" id="G4TS11"/>
<evidence type="ECO:0008006" key="3">
    <source>
        <dbReference type="Google" id="ProtNLM"/>
    </source>
</evidence>
<accession>G4TS11</accession>
<dbReference type="OrthoDB" id="2419903at2759"/>
<gene>
    <name evidence="1" type="ORF">PIIN_08058</name>
</gene>
<protein>
    <recommendedName>
        <fullName evidence="3">PARP catalytic domain-containing protein</fullName>
    </recommendedName>
</protein>